<accession>A0A3N4ID18</accession>
<organism evidence="2 3">
    <name type="scientific">Ascobolus immersus RN42</name>
    <dbReference type="NCBI Taxonomy" id="1160509"/>
    <lineage>
        <taxon>Eukaryota</taxon>
        <taxon>Fungi</taxon>
        <taxon>Dikarya</taxon>
        <taxon>Ascomycota</taxon>
        <taxon>Pezizomycotina</taxon>
        <taxon>Pezizomycetes</taxon>
        <taxon>Pezizales</taxon>
        <taxon>Ascobolaceae</taxon>
        <taxon>Ascobolus</taxon>
    </lineage>
</organism>
<keyword evidence="1" id="KW-0472">Membrane</keyword>
<evidence type="ECO:0000313" key="2">
    <source>
        <dbReference type="EMBL" id="RPA84013.1"/>
    </source>
</evidence>
<dbReference type="EMBL" id="ML119661">
    <property type="protein sequence ID" value="RPA84013.1"/>
    <property type="molecule type" value="Genomic_DNA"/>
</dbReference>
<dbReference type="STRING" id="1160509.A0A3N4ID18"/>
<evidence type="ECO:0000313" key="3">
    <source>
        <dbReference type="Proteomes" id="UP000275078"/>
    </source>
</evidence>
<name>A0A3N4ID18_ASCIM</name>
<keyword evidence="3" id="KW-1185">Reference proteome</keyword>
<dbReference type="OrthoDB" id="5373426at2759"/>
<dbReference type="Proteomes" id="UP000275078">
    <property type="component" value="Unassembled WGS sequence"/>
</dbReference>
<proteinExistence type="predicted"/>
<keyword evidence="1" id="KW-1133">Transmembrane helix</keyword>
<sequence length="389" mass="43621">MDCFDTAEEMAKSKTSRPRTRRSKRLKKLVYNALIVFALWIIYSSIAHWYPFSAPITPARSYPPPPYNLRTGPDHLLHFKHRSDCPVSSHSILTTVQPYCTNTTALLESISGGGRIGFDAPYVPRGCGMKWYNTKEVCEVLGRWGKIAVTGDSMMRHMVGALNVLVREDLGYGAVTDWNFSEEEKEQCFCLTQFNVKSCSVQGIFKTADVEKNDPSSLACGLGKINVFIEQIVQHPIPKDELSRLITALTINSSAKPTALLYGMGLWNDLSLPSAKSWLEEIESALITASPPNSNSLTDVPRLFITPNAAGKEKLDDFIVKQGDKQLQIYEEGIRRLGEEKGFQTLGTWNSTVQIRKWDGVHVDLRGNLLKAMMVVNWLDLVWKERFGG</sequence>
<keyword evidence="1" id="KW-0812">Transmembrane</keyword>
<reference evidence="2 3" key="1">
    <citation type="journal article" date="2018" name="Nat. Ecol. Evol.">
        <title>Pezizomycetes genomes reveal the molecular basis of ectomycorrhizal truffle lifestyle.</title>
        <authorList>
            <person name="Murat C."/>
            <person name="Payen T."/>
            <person name="Noel B."/>
            <person name="Kuo A."/>
            <person name="Morin E."/>
            <person name="Chen J."/>
            <person name="Kohler A."/>
            <person name="Krizsan K."/>
            <person name="Balestrini R."/>
            <person name="Da Silva C."/>
            <person name="Montanini B."/>
            <person name="Hainaut M."/>
            <person name="Levati E."/>
            <person name="Barry K.W."/>
            <person name="Belfiori B."/>
            <person name="Cichocki N."/>
            <person name="Clum A."/>
            <person name="Dockter R.B."/>
            <person name="Fauchery L."/>
            <person name="Guy J."/>
            <person name="Iotti M."/>
            <person name="Le Tacon F."/>
            <person name="Lindquist E.A."/>
            <person name="Lipzen A."/>
            <person name="Malagnac F."/>
            <person name="Mello A."/>
            <person name="Molinier V."/>
            <person name="Miyauchi S."/>
            <person name="Poulain J."/>
            <person name="Riccioni C."/>
            <person name="Rubini A."/>
            <person name="Sitrit Y."/>
            <person name="Splivallo R."/>
            <person name="Traeger S."/>
            <person name="Wang M."/>
            <person name="Zifcakova L."/>
            <person name="Wipf D."/>
            <person name="Zambonelli A."/>
            <person name="Paolocci F."/>
            <person name="Nowrousian M."/>
            <person name="Ottonello S."/>
            <person name="Baldrian P."/>
            <person name="Spatafora J.W."/>
            <person name="Henrissat B."/>
            <person name="Nagy L.G."/>
            <person name="Aury J.M."/>
            <person name="Wincker P."/>
            <person name="Grigoriev I.V."/>
            <person name="Bonfante P."/>
            <person name="Martin F.M."/>
        </authorList>
    </citation>
    <scope>NUCLEOTIDE SEQUENCE [LARGE SCALE GENOMIC DNA]</scope>
    <source>
        <strain evidence="2 3">RN42</strain>
    </source>
</reference>
<evidence type="ECO:0000256" key="1">
    <source>
        <dbReference type="SAM" id="Phobius"/>
    </source>
</evidence>
<feature type="transmembrane region" description="Helical" evidence="1">
    <location>
        <begin position="29"/>
        <end position="50"/>
    </location>
</feature>
<dbReference type="AlphaFoldDB" id="A0A3N4ID18"/>
<protein>
    <recommendedName>
        <fullName evidence="4">SGNH hydrolase</fullName>
    </recommendedName>
</protein>
<evidence type="ECO:0008006" key="4">
    <source>
        <dbReference type="Google" id="ProtNLM"/>
    </source>
</evidence>
<gene>
    <name evidence="2" type="ORF">BJ508DRAFT_374619</name>
</gene>